<dbReference type="STRING" id="582680.RS86_00191"/>
<feature type="region of interest" description="Disordered" evidence="5">
    <location>
        <begin position="468"/>
        <end position="492"/>
    </location>
</feature>
<evidence type="ECO:0000256" key="1">
    <source>
        <dbReference type="ARBA" id="ARBA00004776"/>
    </source>
</evidence>
<comment type="pathway">
    <text evidence="1">Cell wall biogenesis; cell wall polysaccharide biosynthesis.</text>
</comment>
<comment type="caution">
    <text evidence="8">The sequence shown here is derived from an EMBL/GenBank/DDBJ whole genome shotgun (WGS) entry which is preliminary data.</text>
</comment>
<dbReference type="Gene3D" id="3.90.550.60">
    <property type="match status" value="1"/>
</dbReference>
<keyword evidence="3 8" id="KW-0328">Glycosyltransferase</keyword>
<dbReference type="RefSeq" id="WP_052679995.1">
    <property type="nucleotide sequence ID" value="NZ_JYIX01000016.1"/>
</dbReference>
<dbReference type="EMBL" id="JYIX01000016">
    <property type="protein sequence ID" value="KJL36884.1"/>
    <property type="molecule type" value="Genomic_DNA"/>
</dbReference>
<dbReference type="PANTHER" id="PTHR43179">
    <property type="entry name" value="RHAMNOSYLTRANSFERASE WBBL"/>
    <property type="match status" value="1"/>
</dbReference>
<evidence type="ECO:0000259" key="7">
    <source>
        <dbReference type="Pfam" id="PF19320"/>
    </source>
</evidence>
<protein>
    <submittedName>
        <fullName evidence="8">Galactofuranosyl transferase GlfT2</fullName>
        <ecNumber evidence="8">2.4.1.288</ecNumber>
    </submittedName>
</protein>
<evidence type="ECO:0000313" key="9">
    <source>
        <dbReference type="Proteomes" id="UP000033740"/>
    </source>
</evidence>
<dbReference type="AlphaFoldDB" id="A0A0F0LW17"/>
<evidence type="ECO:0000259" key="6">
    <source>
        <dbReference type="Pfam" id="PF17994"/>
    </source>
</evidence>
<dbReference type="InterPro" id="IPR029044">
    <property type="entry name" value="Nucleotide-diphossugar_trans"/>
</dbReference>
<evidence type="ECO:0000256" key="3">
    <source>
        <dbReference type="ARBA" id="ARBA00022676"/>
    </source>
</evidence>
<accession>A0A0F0LW17</accession>
<feature type="domain" description="Galactofuranosyltransferase GlfT2 N-terminal" evidence="6">
    <location>
        <begin position="11"/>
        <end position="141"/>
    </location>
</feature>
<dbReference type="Pfam" id="PF17994">
    <property type="entry name" value="Glft2_N"/>
    <property type="match status" value="1"/>
</dbReference>
<name>A0A0F0LW17_9MICO</name>
<feature type="domain" description="Galactofuranosyltransferase-2 C-terminal" evidence="7">
    <location>
        <begin position="415"/>
        <end position="600"/>
    </location>
</feature>
<dbReference type="InterPro" id="IPR040492">
    <property type="entry name" value="GlfT2_N"/>
</dbReference>
<dbReference type="SUPFAM" id="SSF53448">
    <property type="entry name" value="Nucleotide-diphospho-sugar transferases"/>
    <property type="match status" value="1"/>
</dbReference>
<comment type="similarity">
    <text evidence="2">Belongs to the glycosyltransferase 2 family.</text>
</comment>
<evidence type="ECO:0000256" key="2">
    <source>
        <dbReference type="ARBA" id="ARBA00006739"/>
    </source>
</evidence>
<gene>
    <name evidence="8" type="primary">glfT2</name>
    <name evidence="8" type="ORF">RS86_00191</name>
</gene>
<evidence type="ECO:0000256" key="5">
    <source>
        <dbReference type="SAM" id="MobiDB-lite"/>
    </source>
</evidence>
<organism evidence="8 9">
    <name type="scientific">Microbacterium azadirachtae</name>
    <dbReference type="NCBI Taxonomy" id="582680"/>
    <lineage>
        <taxon>Bacteria</taxon>
        <taxon>Bacillati</taxon>
        <taxon>Actinomycetota</taxon>
        <taxon>Actinomycetes</taxon>
        <taxon>Micrococcales</taxon>
        <taxon>Microbacteriaceae</taxon>
        <taxon>Microbacterium</taxon>
    </lineage>
</organism>
<keyword evidence="4 8" id="KW-0808">Transferase</keyword>
<dbReference type="PATRIC" id="fig|582680.6.peg.194"/>
<keyword evidence="9" id="KW-1185">Reference proteome</keyword>
<dbReference type="Proteomes" id="UP000033740">
    <property type="component" value="Unassembled WGS sequence"/>
</dbReference>
<dbReference type="InterPro" id="IPR045699">
    <property type="entry name" value="GlfT2_C"/>
</dbReference>
<sequence length="611" mass="66218">MGADTASIVAQRLVFPTGGIAADAKALYLRGDAEVEGRDAVRIAPHGAASFATYFNAFPAGIWAEAGGIDRATLRLTADGEGTHRLYGIAAEGAPHLLAEVRGSGDLVLDTGVFFEGLTWAWLETEAADAPVRVSAGEWQVPAHPAPVRILVAITTMNRVDDCVQVLDALGGDELADTIAEVVVIDQGSDPIAPRLTGSALANDVPLRLIEQANLGGSGGFSRGMIEAQDAGVTHVLLLDDDVRVEPESLRRLHALAAVSVGAPLLGAHMLSMLEPTVLHSMGEQMDRRAMWWHSVEPELSSADLAERPLESTPALRRFRPVDFNGWWMCLIPVAAIRRVGASLPFFIKWDDAEYGMRAAAAGHRTITVPGAALWHIPWTSKDDGLDWQAYHQLRNRVVTALVHERRPRRVLSATWAQDVNHILCLQYGSVHLRNIALQDILTGPEHLPALLREGRTRAQRILVDAGQGVHPDVESRASGRGSGYGPAAPRGPRAQAGRLLRVLAHQLAAVRPSAAGPEPVARAQGKWWRLGLADEVELRSATGKGFFRLRRSRREAFSLLARSAWLRIRIGLAWPMLARRYRDAAPELADAASWKRIYAEADAASRDSVG</sequence>
<dbReference type="Pfam" id="PF13641">
    <property type="entry name" value="Glyco_tranf_2_3"/>
    <property type="match status" value="1"/>
</dbReference>
<evidence type="ECO:0000256" key="4">
    <source>
        <dbReference type="ARBA" id="ARBA00022679"/>
    </source>
</evidence>
<dbReference type="GO" id="GO:0016757">
    <property type="term" value="F:glycosyltransferase activity"/>
    <property type="evidence" value="ECO:0007669"/>
    <property type="project" value="UniProtKB-KW"/>
</dbReference>
<reference evidence="8 9" key="1">
    <citation type="submission" date="2015-02" db="EMBL/GenBank/DDBJ databases">
        <title>Draft genome sequences of ten Microbacterium spp. with emphasis on heavy metal contaminated environments.</title>
        <authorList>
            <person name="Corretto E."/>
        </authorList>
    </citation>
    <scope>NUCLEOTIDE SEQUENCE [LARGE SCALE GENOMIC DNA]</scope>
    <source>
        <strain evidence="8 9">ARN176</strain>
    </source>
</reference>
<proteinExistence type="inferred from homology"/>
<evidence type="ECO:0000313" key="8">
    <source>
        <dbReference type="EMBL" id="KJL36884.1"/>
    </source>
</evidence>
<dbReference type="PANTHER" id="PTHR43179:SF12">
    <property type="entry name" value="GALACTOFURANOSYLTRANSFERASE GLFT2"/>
    <property type="match status" value="1"/>
</dbReference>
<dbReference type="EC" id="2.4.1.288" evidence="8"/>
<dbReference type="Pfam" id="PF19320">
    <property type="entry name" value="GlfT2_domain3"/>
    <property type="match status" value="1"/>
</dbReference>